<dbReference type="FunFam" id="1.25.40.10:FF:000184">
    <property type="entry name" value="Pentatricopeptide repeat-containing protein, chloroplastic"/>
    <property type="match status" value="1"/>
</dbReference>
<proteinExistence type="predicted"/>
<dbReference type="GO" id="GO:0009451">
    <property type="term" value="P:RNA modification"/>
    <property type="evidence" value="ECO:0007669"/>
    <property type="project" value="InterPro"/>
</dbReference>
<dbReference type="PROSITE" id="PS51375">
    <property type="entry name" value="PPR"/>
    <property type="match status" value="2"/>
</dbReference>
<accession>A0AAN8ZRJ4</accession>
<dbReference type="PANTHER" id="PTHR47926:SF350">
    <property type="entry name" value="(WILD MALAYSIAN BANANA) HYPOTHETICAL PROTEIN"/>
    <property type="match status" value="1"/>
</dbReference>
<dbReference type="Pfam" id="PF20431">
    <property type="entry name" value="E_motif"/>
    <property type="match status" value="1"/>
</dbReference>
<dbReference type="Gene3D" id="1.25.40.10">
    <property type="entry name" value="Tetratricopeptide repeat domain"/>
    <property type="match status" value="3"/>
</dbReference>
<dbReference type="Proteomes" id="UP001370490">
    <property type="component" value="Unassembled WGS sequence"/>
</dbReference>
<organism evidence="3 4">
    <name type="scientific">Dillenia turbinata</name>
    <dbReference type="NCBI Taxonomy" id="194707"/>
    <lineage>
        <taxon>Eukaryota</taxon>
        <taxon>Viridiplantae</taxon>
        <taxon>Streptophyta</taxon>
        <taxon>Embryophyta</taxon>
        <taxon>Tracheophyta</taxon>
        <taxon>Spermatophyta</taxon>
        <taxon>Magnoliopsida</taxon>
        <taxon>eudicotyledons</taxon>
        <taxon>Gunneridae</taxon>
        <taxon>Pentapetalae</taxon>
        <taxon>Dilleniales</taxon>
        <taxon>Dilleniaceae</taxon>
        <taxon>Dillenia</taxon>
    </lineage>
</organism>
<name>A0AAN8ZRJ4_9MAGN</name>
<dbReference type="AlphaFoldDB" id="A0AAN8ZRJ4"/>
<dbReference type="InterPro" id="IPR011990">
    <property type="entry name" value="TPR-like_helical_dom_sf"/>
</dbReference>
<evidence type="ECO:0000313" key="3">
    <source>
        <dbReference type="EMBL" id="KAK6944208.1"/>
    </source>
</evidence>
<dbReference type="InterPro" id="IPR046960">
    <property type="entry name" value="PPR_At4g14850-like_plant"/>
</dbReference>
<dbReference type="Pfam" id="PF12854">
    <property type="entry name" value="PPR_1"/>
    <property type="match status" value="1"/>
</dbReference>
<dbReference type="EMBL" id="JBAMMX010000003">
    <property type="protein sequence ID" value="KAK6944208.1"/>
    <property type="molecule type" value="Genomic_DNA"/>
</dbReference>
<dbReference type="PANTHER" id="PTHR47926">
    <property type="entry name" value="PENTATRICOPEPTIDE REPEAT-CONTAINING PROTEIN"/>
    <property type="match status" value="1"/>
</dbReference>
<feature type="repeat" description="PPR" evidence="2">
    <location>
        <begin position="205"/>
        <end position="239"/>
    </location>
</feature>
<evidence type="ECO:0000256" key="1">
    <source>
        <dbReference type="ARBA" id="ARBA00022737"/>
    </source>
</evidence>
<dbReference type="InterPro" id="IPR002885">
    <property type="entry name" value="PPR_rpt"/>
</dbReference>
<evidence type="ECO:0000256" key="2">
    <source>
        <dbReference type="PROSITE-ProRule" id="PRU00708"/>
    </source>
</evidence>
<gene>
    <name evidence="3" type="ORF">RJ641_025310</name>
</gene>
<dbReference type="Pfam" id="PF01535">
    <property type="entry name" value="PPR"/>
    <property type="match status" value="2"/>
</dbReference>
<dbReference type="NCBIfam" id="TIGR00756">
    <property type="entry name" value="PPR"/>
    <property type="match status" value="2"/>
</dbReference>
<reference evidence="3 4" key="1">
    <citation type="submission" date="2023-12" db="EMBL/GenBank/DDBJ databases">
        <title>A high-quality genome assembly for Dillenia turbinata (Dilleniales).</title>
        <authorList>
            <person name="Chanderbali A."/>
        </authorList>
    </citation>
    <scope>NUCLEOTIDE SEQUENCE [LARGE SCALE GENOMIC DNA]</scope>
    <source>
        <strain evidence="3">LSX21</strain>
        <tissue evidence="3">Leaf</tissue>
    </source>
</reference>
<dbReference type="GO" id="GO:0003723">
    <property type="term" value="F:RNA binding"/>
    <property type="evidence" value="ECO:0007669"/>
    <property type="project" value="InterPro"/>
</dbReference>
<evidence type="ECO:0000313" key="4">
    <source>
        <dbReference type="Proteomes" id="UP001370490"/>
    </source>
</evidence>
<dbReference type="FunFam" id="1.25.40.10:FF:000348">
    <property type="entry name" value="Pentatricopeptide repeat-containing protein chloroplastic"/>
    <property type="match status" value="1"/>
</dbReference>
<feature type="repeat" description="PPR" evidence="2">
    <location>
        <begin position="72"/>
        <end position="106"/>
    </location>
</feature>
<comment type="caution">
    <text evidence="3">The sequence shown here is derived from an EMBL/GenBank/DDBJ whole genome shotgun (WGS) entry which is preliminary data.</text>
</comment>
<dbReference type="Pfam" id="PF13041">
    <property type="entry name" value="PPR_2"/>
    <property type="match status" value="1"/>
</dbReference>
<sequence length="414" mass="46601">MQAQSVKPNTRTFSIAVRSCTCLSSVFQVHSQILKLGHNSDSYAVSSLVHSYSNFGEPVLARRVFDESPNKNVVCWTTLVSGYCLNGLIDEAREVFDSMSDRNDVSYSAMISGYVQNECFDEAIELFRNLKSCQNMKPNVSLLVSVLSACANVGAFEEGKWIHNYIHENDFRYELKIGTALIDFFSKCGYVMIGYEVFSQMPYKDVATWSAMIQGLAFNGNNNLALELFEMMEKVGPRPNAVTFIGVLTACNHKEWLNEAWRIFGRMSKVYGIFPTIQHYSCMVDLLARAGQVREAEVLINVMPMVPDGAIWGSLLNGCVMHGHVELGEKVGELLIQIEPERGGRYVLLANMHATAGSWDDVVRLRKMMKERKIVTGPGWSFIEIDGHVHRFLAGDKSHPQWADVYKILDQFQS</sequence>
<keyword evidence="1" id="KW-0677">Repeat</keyword>
<protein>
    <submittedName>
        <fullName evidence="3">Pentatricopeptide repeat</fullName>
    </submittedName>
</protein>
<keyword evidence="4" id="KW-1185">Reference proteome</keyword>
<dbReference type="InterPro" id="IPR046848">
    <property type="entry name" value="E_motif"/>
</dbReference>